<dbReference type="Pfam" id="PF01551">
    <property type="entry name" value="Peptidase_M23"/>
    <property type="match status" value="1"/>
</dbReference>
<dbReference type="InterPro" id="IPR011055">
    <property type="entry name" value="Dup_hybrid_motif"/>
</dbReference>
<evidence type="ECO:0000313" key="3">
    <source>
        <dbReference type="Proteomes" id="UP001207626"/>
    </source>
</evidence>
<dbReference type="PANTHER" id="PTHR21666">
    <property type="entry name" value="PEPTIDASE-RELATED"/>
    <property type="match status" value="1"/>
</dbReference>
<sequence>MKGTQAPAEPSAPVVGISAEQIENWIRDHDSAMLHQSLSPSFQQQVSQQEVGQLLQTFWQKGEAPKRLSSMQLDGADRYVWTDAAAQKGVMAMLADNQIISMQFVPLALSDKKPTVNTYRMPFQDDWLVFWGGRNVLVNYHYAYPNQSYAYDLVIARDGVSYKGDPAKNESYYAFGQPVVAPHGGKVVAVANDIPDNSPVGQMNEQQPEGNYVILDHGNGEYSLLAHFKQGTIKVERGDTVKAGQLLGECGNSGNSSQAHIHFQVSDAPSLTKGMSLPIQFENNADPIQGDIIWGES</sequence>
<reference evidence="2 3" key="1">
    <citation type="submission" date="2022-05" db="EMBL/GenBank/DDBJ databases">
        <title>Genome Sequencing of Bee-Associated Microbes.</title>
        <authorList>
            <person name="Dunlap C."/>
        </authorList>
    </citation>
    <scope>NUCLEOTIDE SEQUENCE [LARGE SCALE GENOMIC DNA]</scope>
    <source>
        <strain evidence="2 3">NRRL NRS-1438</strain>
    </source>
</reference>
<name>A0ABT4DZQ2_9BACL</name>
<dbReference type="RefSeq" id="WP_087432548.1">
    <property type="nucleotide sequence ID" value="NZ_JAMDLV010000055.1"/>
</dbReference>
<organism evidence="2 3">
    <name type="scientific">Paenibacillus apiarius</name>
    <dbReference type="NCBI Taxonomy" id="46240"/>
    <lineage>
        <taxon>Bacteria</taxon>
        <taxon>Bacillati</taxon>
        <taxon>Bacillota</taxon>
        <taxon>Bacilli</taxon>
        <taxon>Bacillales</taxon>
        <taxon>Paenibacillaceae</taxon>
        <taxon>Paenibacillus</taxon>
    </lineage>
</organism>
<feature type="domain" description="M23ase beta-sheet core" evidence="1">
    <location>
        <begin position="176"/>
        <end position="266"/>
    </location>
</feature>
<dbReference type="Proteomes" id="UP001207626">
    <property type="component" value="Unassembled WGS sequence"/>
</dbReference>
<proteinExistence type="predicted"/>
<dbReference type="InterPro" id="IPR050570">
    <property type="entry name" value="Cell_wall_metabolism_enzyme"/>
</dbReference>
<accession>A0ABT4DZQ2</accession>
<evidence type="ECO:0000313" key="2">
    <source>
        <dbReference type="EMBL" id="MCY9521763.1"/>
    </source>
</evidence>
<dbReference type="EMBL" id="JAMDLW010000026">
    <property type="protein sequence ID" value="MCY9521763.1"/>
    <property type="molecule type" value="Genomic_DNA"/>
</dbReference>
<gene>
    <name evidence="2" type="ORF">M5X09_19190</name>
</gene>
<dbReference type="Gene3D" id="2.70.70.10">
    <property type="entry name" value="Glucose Permease (Domain IIA)"/>
    <property type="match status" value="1"/>
</dbReference>
<dbReference type="SUPFAM" id="SSF51261">
    <property type="entry name" value="Duplicated hybrid motif"/>
    <property type="match status" value="1"/>
</dbReference>
<dbReference type="PANTHER" id="PTHR21666:SF270">
    <property type="entry name" value="MUREIN HYDROLASE ACTIVATOR ENVC"/>
    <property type="match status" value="1"/>
</dbReference>
<evidence type="ECO:0000259" key="1">
    <source>
        <dbReference type="Pfam" id="PF01551"/>
    </source>
</evidence>
<protein>
    <submittedName>
        <fullName evidence="2">M23 family metallopeptidase</fullName>
    </submittedName>
</protein>
<comment type="caution">
    <text evidence="2">The sequence shown here is derived from an EMBL/GenBank/DDBJ whole genome shotgun (WGS) entry which is preliminary data.</text>
</comment>
<dbReference type="InterPro" id="IPR016047">
    <property type="entry name" value="M23ase_b-sheet_dom"/>
</dbReference>
<dbReference type="CDD" id="cd12797">
    <property type="entry name" value="M23_peptidase"/>
    <property type="match status" value="1"/>
</dbReference>
<keyword evidence="3" id="KW-1185">Reference proteome</keyword>